<dbReference type="CDD" id="cd00495">
    <property type="entry name" value="Ribosomal_L25_TL5_CTC"/>
    <property type="match status" value="1"/>
</dbReference>
<evidence type="ECO:0000259" key="8">
    <source>
        <dbReference type="Pfam" id="PF14693"/>
    </source>
</evidence>
<dbReference type="InterPro" id="IPR011035">
    <property type="entry name" value="Ribosomal_bL25/Gln-tRNA_synth"/>
</dbReference>
<organism evidence="9 10">
    <name type="scientific">Candidatus Colwellbacteria bacterium CG10_big_fil_rev_8_21_14_0_10_42_22</name>
    <dbReference type="NCBI Taxonomy" id="1974540"/>
    <lineage>
        <taxon>Bacteria</taxon>
        <taxon>Candidatus Colwelliibacteriota</taxon>
    </lineage>
</organism>
<comment type="similarity">
    <text evidence="5">Belongs to the bacterial ribosomal protein bL25 family. CTC subfamily.</text>
</comment>
<dbReference type="NCBIfam" id="TIGR00731">
    <property type="entry name" value="bL25_bact_ctc"/>
    <property type="match status" value="1"/>
</dbReference>
<dbReference type="SUPFAM" id="SSF50715">
    <property type="entry name" value="Ribosomal protein L25-like"/>
    <property type="match status" value="1"/>
</dbReference>
<reference evidence="10" key="1">
    <citation type="submission" date="2017-09" db="EMBL/GenBank/DDBJ databases">
        <title>Depth-based differentiation of microbial function through sediment-hosted aquifers and enrichment of novel symbionts in the deep terrestrial subsurface.</title>
        <authorList>
            <person name="Probst A.J."/>
            <person name="Ladd B."/>
            <person name="Jarett J.K."/>
            <person name="Geller-Mcgrath D.E."/>
            <person name="Sieber C.M.K."/>
            <person name="Emerson J.B."/>
            <person name="Anantharaman K."/>
            <person name="Thomas B.C."/>
            <person name="Malmstrom R."/>
            <person name="Stieglmeier M."/>
            <person name="Klingl A."/>
            <person name="Woyke T."/>
            <person name="Ryan C.M."/>
            <person name="Banfield J.F."/>
        </authorList>
    </citation>
    <scope>NUCLEOTIDE SEQUENCE [LARGE SCALE GENOMIC DNA]</scope>
</reference>
<sequence length="227" mass="25511">MTLEIQAQKREILGKKTKTLRKNGLIPAELYGSGAQNEHLQIKEADFSRIYKEAGENTMINLVFGEETRPVLVHEVHINPVTDELLNIDFYQVDLKKKVTTHVPLEYVGESRAVEELGGILNKVLDEVEVEALPSDIPHEIKVDISVLDDFSKSITVADLKVGAKFEILTDDETVVASITEPREEEEELEEELSPEDIEVEGEKKDRDGETKEGEDDDEDKTAKLNA</sequence>
<evidence type="ECO:0000256" key="3">
    <source>
        <dbReference type="ARBA" id="ARBA00022980"/>
    </source>
</evidence>
<dbReference type="Pfam" id="PF01386">
    <property type="entry name" value="Ribosomal_L25p"/>
    <property type="match status" value="1"/>
</dbReference>
<dbReference type="GO" id="GO:0008097">
    <property type="term" value="F:5S rRNA binding"/>
    <property type="evidence" value="ECO:0007669"/>
    <property type="project" value="InterPro"/>
</dbReference>
<keyword evidence="2 5" id="KW-0694">RNA-binding</keyword>
<keyword evidence="1 5" id="KW-0699">rRNA-binding</keyword>
<dbReference type="HAMAP" id="MF_01334">
    <property type="entry name" value="Ribosomal_bL25_CTC"/>
    <property type="match status" value="1"/>
</dbReference>
<dbReference type="InterPro" id="IPR020056">
    <property type="entry name" value="Rbsml_bL25/Gln-tRNA_synth_N"/>
</dbReference>
<dbReference type="PANTHER" id="PTHR33284">
    <property type="entry name" value="RIBOSOMAL PROTEIN L25/GLN-TRNA SYNTHETASE, ANTI-CODON-BINDING DOMAIN-CONTAINING PROTEIN"/>
    <property type="match status" value="1"/>
</dbReference>
<dbReference type="Gene3D" id="2.170.120.20">
    <property type="entry name" value="Ribosomal protein L25, beta domain"/>
    <property type="match status" value="1"/>
</dbReference>
<dbReference type="EMBL" id="PFAH01000002">
    <property type="protein sequence ID" value="PIR98207.1"/>
    <property type="molecule type" value="Genomic_DNA"/>
</dbReference>
<accession>A0A2H0VGH3</accession>
<dbReference type="AlphaFoldDB" id="A0A2H0VGH3"/>
<keyword evidence="4 5" id="KW-0687">Ribonucleoprotein</keyword>
<dbReference type="GO" id="GO:0022625">
    <property type="term" value="C:cytosolic large ribosomal subunit"/>
    <property type="evidence" value="ECO:0007669"/>
    <property type="project" value="TreeGrafter"/>
</dbReference>
<dbReference type="InterPro" id="IPR037121">
    <property type="entry name" value="Ribosomal_bL25_C"/>
</dbReference>
<comment type="function">
    <text evidence="5">This is one of the proteins that binds to the 5S RNA in the ribosome where it forms part of the central protuberance.</text>
</comment>
<dbReference type="Proteomes" id="UP000231466">
    <property type="component" value="Unassembled WGS sequence"/>
</dbReference>
<dbReference type="GO" id="GO:0003735">
    <property type="term" value="F:structural constituent of ribosome"/>
    <property type="evidence" value="ECO:0007669"/>
    <property type="project" value="InterPro"/>
</dbReference>
<comment type="subunit">
    <text evidence="5">Part of the 50S ribosomal subunit; part of the 5S rRNA/L5/L18/L25 subcomplex. Contacts the 5S rRNA. Binds to the 5S rRNA independently of L5 and L18.</text>
</comment>
<feature type="compositionally biased region" description="Basic and acidic residues" evidence="6">
    <location>
        <begin position="201"/>
        <end position="212"/>
    </location>
</feature>
<feature type="compositionally biased region" description="Acidic residues" evidence="6">
    <location>
        <begin position="183"/>
        <end position="200"/>
    </location>
</feature>
<dbReference type="InterPro" id="IPR029751">
    <property type="entry name" value="Ribosomal_L25_dom"/>
</dbReference>
<comment type="caution">
    <text evidence="9">The sequence shown here is derived from an EMBL/GenBank/DDBJ whole genome shotgun (WGS) entry which is preliminary data.</text>
</comment>
<protein>
    <recommendedName>
        <fullName evidence="5">Large ribosomal subunit protein bL25</fullName>
    </recommendedName>
    <alternativeName>
        <fullName evidence="5">General stress protein CTC</fullName>
    </alternativeName>
</protein>
<dbReference type="GO" id="GO:0006412">
    <property type="term" value="P:translation"/>
    <property type="evidence" value="ECO:0007669"/>
    <property type="project" value="UniProtKB-UniRule"/>
</dbReference>
<feature type="region of interest" description="Disordered" evidence="6">
    <location>
        <begin position="179"/>
        <end position="227"/>
    </location>
</feature>
<feature type="domain" description="Large ribosomal subunit protein bL25 L25" evidence="7">
    <location>
        <begin position="5"/>
        <end position="90"/>
    </location>
</feature>
<name>A0A2H0VGH3_9BACT</name>
<dbReference type="Gene3D" id="2.40.240.10">
    <property type="entry name" value="Ribosomal Protein L25, Chain P"/>
    <property type="match status" value="1"/>
</dbReference>
<feature type="domain" description="Large ribosomal subunit protein bL25 beta" evidence="8">
    <location>
        <begin position="98"/>
        <end position="183"/>
    </location>
</feature>
<dbReference type="InterPro" id="IPR020057">
    <property type="entry name" value="Ribosomal_bL25_b-dom"/>
</dbReference>
<evidence type="ECO:0000313" key="10">
    <source>
        <dbReference type="Proteomes" id="UP000231466"/>
    </source>
</evidence>
<evidence type="ECO:0000256" key="5">
    <source>
        <dbReference type="HAMAP-Rule" id="MF_01334"/>
    </source>
</evidence>
<evidence type="ECO:0000259" key="7">
    <source>
        <dbReference type="Pfam" id="PF01386"/>
    </source>
</evidence>
<dbReference type="InterPro" id="IPR020930">
    <property type="entry name" value="Ribosomal_uL5_bac-type"/>
</dbReference>
<dbReference type="Pfam" id="PF14693">
    <property type="entry name" value="Ribosomal_TL5_C"/>
    <property type="match status" value="1"/>
</dbReference>
<evidence type="ECO:0000256" key="1">
    <source>
        <dbReference type="ARBA" id="ARBA00022730"/>
    </source>
</evidence>
<dbReference type="InterPro" id="IPR001021">
    <property type="entry name" value="Ribosomal_bL25_long"/>
</dbReference>
<evidence type="ECO:0000256" key="6">
    <source>
        <dbReference type="SAM" id="MobiDB-lite"/>
    </source>
</evidence>
<evidence type="ECO:0000256" key="4">
    <source>
        <dbReference type="ARBA" id="ARBA00023274"/>
    </source>
</evidence>
<evidence type="ECO:0000256" key="2">
    <source>
        <dbReference type="ARBA" id="ARBA00022884"/>
    </source>
</evidence>
<evidence type="ECO:0000313" key="9">
    <source>
        <dbReference type="EMBL" id="PIR98207.1"/>
    </source>
</evidence>
<gene>
    <name evidence="5" type="primary">rplY</name>
    <name evidence="5" type="synonym">ctc</name>
    <name evidence="9" type="ORF">COT89_00640</name>
</gene>
<keyword evidence="3 5" id="KW-0689">Ribosomal protein</keyword>
<proteinExistence type="inferred from homology"/>
<dbReference type="PANTHER" id="PTHR33284:SF1">
    <property type="entry name" value="RIBOSOMAL PROTEIN L25_GLN-TRNA SYNTHETASE, ANTI-CODON-BINDING DOMAIN-CONTAINING PROTEIN"/>
    <property type="match status" value="1"/>
</dbReference>